<reference evidence="1" key="1">
    <citation type="journal article" date="2007" name="Science">
        <title>Draft genome of the filarial nematode parasite Brugia malayi.</title>
        <authorList>
            <person name="Ghedin E."/>
            <person name="Wang S."/>
            <person name="Spiro D."/>
            <person name="Caler E."/>
            <person name="Zhao Q."/>
            <person name="Crabtree J."/>
            <person name="Allen J.E."/>
            <person name="Delcher A.L."/>
            <person name="Guiliano D.B."/>
            <person name="Miranda-Saavedra D."/>
            <person name="Angiuoli S.V."/>
            <person name="Creasy T."/>
            <person name="Amedeo P."/>
            <person name="Haas B."/>
            <person name="El-Sayed N.M."/>
            <person name="Wortman J.R."/>
            <person name="Feldblyum T."/>
            <person name="Tallon L."/>
            <person name="Schatz M."/>
            <person name="Shumway M."/>
            <person name="Koo H."/>
            <person name="Salzberg S.L."/>
            <person name="Schobel S."/>
            <person name="Pertea M."/>
            <person name="Pop M."/>
            <person name="White O."/>
            <person name="Barton G.J."/>
            <person name="Carlow C.K."/>
            <person name="Crawford M.J."/>
            <person name="Daub J."/>
            <person name="Dimmic M.W."/>
            <person name="Estes C.F."/>
            <person name="Foster J.M."/>
            <person name="Ganatra M."/>
            <person name="Gregory W.F."/>
            <person name="Johnson N.M."/>
            <person name="Jin J."/>
            <person name="Komuniecki R."/>
            <person name="Korf I."/>
            <person name="Kumar S."/>
            <person name="Laney S."/>
            <person name="Li B.W."/>
            <person name="Li W."/>
            <person name="Lindblom T.H."/>
            <person name="Lustigman S."/>
            <person name="Ma D."/>
            <person name="Maina C.V."/>
            <person name="Martin D.M."/>
            <person name="McCarter J.P."/>
            <person name="McReynolds L."/>
            <person name="Mitreva M."/>
            <person name="Nutman T.B."/>
            <person name="Parkinson J."/>
            <person name="Peregrin-Alvarez J.M."/>
            <person name="Poole C."/>
            <person name="Ren Q."/>
            <person name="Saunders L."/>
            <person name="Sluder A.E."/>
            <person name="Smith K."/>
            <person name="Stanke M."/>
            <person name="Unnasch T.R."/>
            <person name="Ware J."/>
            <person name="Wei A.D."/>
            <person name="Weil G."/>
            <person name="Williams D.J."/>
            <person name="Zhang Y."/>
            <person name="Williams S.A."/>
            <person name="Fraser-Liggett C."/>
            <person name="Slatko B."/>
            <person name="Blaxter M.L."/>
            <person name="Scott A.L."/>
        </authorList>
    </citation>
    <scope>NUCLEOTIDE SEQUENCE</scope>
    <source>
        <strain evidence="1">FR3</strain>
    </source>
</reference>
<name>A0A1I9GEY8_BRUMA</name>
<proteinExistence type="predicted"/>
<gene>
    <name evidence="1" type="primary">Bm9038</name>
    <name evidence="1" type="ORF">BM_Bm9038</name>
</gene>
<dbReference type="AlphaFoldDB" id="A0A1I9GEY8"/>
<evidence type="ECO:0000313" key="1">
    <source>
        <dbReference type="EMBL" id="CDP92500.1"/>
    </source>
</evidence>
<organism evidence="1">
    <name type="scientific">Brugia malayi</name>
    <name type="common">Filarial nematode worm</name>
    <dbReference type="NCBI Taxonomy" id="6279"/>
    <lineage>
        <taxon>Eukaryota</taxon>
        <taxon>Metazoa</taxon>
        <taxon>Ecdysozoa</taxon>
        <taxon>Nematoda</taxon>
        <taxon>Chromadorea</taxon>
        <taxon>Rhabditida</taxon>
        <taxon>Spirurina</taxon>
        <taxon>Spiruromorpha</taxon>
        <taxon>Filarioidea</taxon>
        <taxon>Onchocercidae</taxon>
        <taxon>Brugia</taxon>
    </lineage>
</organism>
<reference evidence="1" key="2">
    <citation type="submission" date="2012-12" db="EMBL/GenBank/DDBJ databases">
        <authorList>
            <consortium name="WormBase Consortium"/>
            <person name="Ghedin E."/>
            <person name="Paulini M."/>
        </authorList>
    </citation>
    <scope>NUCLEOTIDE SEQUENCE</scope>
    <source>
        <strain evidence="1">FR3</strain>
    </source>
</reference>
<dbReference type="EMBL" id="LN856819">
    <property type="protein sequence ID" value="CDP92500.1"/>
    <property type="molecule type" value="Genomic_DNA"/>
</dbReference>
<sequence>MVVRLWASRRLVDSSWRFWLVLEGNCKSGPKRYSKNGGEKLLIPEANEEILEEVSENERKLKGRIPDNIRKMGQEKD</sequence>
<protein>
    <submittedName>
        <fullName evidence="1">Bm9038</fullName>
    </submittedName>
</protein>
<accession>A0A1I9GEY8</accession>